<organism evidence="5 6">
    <name type="scientific">Paramecium primaurelia</name>
    <dbReference type="NCBI Taxonomy" id="5886"/>
    <lineage>
        <taxon>Eukaryota</taxon>
        <taxon>Sar</taxon>
        <taxon>Alveolata</taxon>
        <taxon>Ciliophora</taxon>
        <taxon>Intramacronucleata</taxon>
        <taxon>Oligohymenophorea</taxon>
        <taxon>Peniculida</taxon>
        <taxon>Parameciidae</taxon>
        <taxon>Paramecium</taxon>
    </lineage>
</organism>
<feature type="region of interest" description="Disordered" evidence="2">
    <location>
        <begin position="527"/>
        <end position="559"/>
    </location>
</feature>
<keyword evidence="3" id="KW-0732">Signal</keyword>
<feature type="compositionally biased region" description="Low complexity" evidence="2">
    <location>
        <begin position="527"/>
        <end position="557"/>
    </location>
</feature>
<feature type="signal peptide" evidence="3">
    <location>
        <begin position="1"/>
        <end position="15"/>
    </location>
</feature>
<gene>
    <name evidence="5" type="ORF">PPRIM_AZ9-3.1.T0090367</name>
</gene>
<dbReference type="EMBL" id="CAJJDM010000006">
    <property type="protein sequence ID" value="CAD8045340.1"/>
    <property type="molecule type" value="Genomic_DNA"/>
</dbReference>
<proteinExistence type="predicted"/>
<keyword evidence="6" id="KW-1185">Reference proteome</keyword>
<name>A0A8S1JXE3_PARPR</name>
<evidence type="ECO:0000313" key="6">
    <source>
        <dbReference type="Proteomes" id="UP000688137"/>
    </source>
</evidence>
<feature type="domain" description="H-type lectin" evidence="4">
    <location>
        <begin position="36"/>
        <end position="98"/>
    </location>
</feature>
<feature type="chain" id="PRO_5035876421" description="H-type lectin domain-containing protein" evidence="3">
    <location>
        <begin position="16"/>
        <end position="805"/>
    </location>
</feature>
<dbReference type="InterPro" id="IPR019019">
    <property type="entry name" value="H-type_lectin_domain"/>
</dbReference>
<dbReference type="GO" id="GO:0007155">
    <property type="term" value="P:cell adhesion"/>
    <property type="evidence" value="ECO:0007669"/>
    <property type="project" value="InterPro"/>
</dbReference>
<comment type="caution">
    <text evidence="5">The sequence shown here is derived from an EMBL/GenBank/DDBJ whole genome shotgun (WGS) entry which is preliminary data.</text>
</comment>
<evidence type="ECO:0000313" key="5">
    <source>
        <dbReference type="EMBL" id="CAD8045340.1"/>
    </source>
</evidence>
<protein>
    <recommendedName>
        <fullName evidence="4">H-type lectin domain-containing protein</fullName>
    </recommendedName>
</protein>
<reference evidence="5" key="1">
    <citation type="submission" date="2021-01" db="EMBL/GenBank/DDBJ databases">
        <authorList>
            <consortium name="Genoscope - CEA"/>
            <person name="William W."/>
        </authorList>
    </citation>
    <scope>NUCLEOTIDE SEQUENCE</scope>
</reference>
<evidence type="ECO:0000256" key="1">
    <source>
        <dbReference type="SAM" id="Coils"/>
    </source>
</evidence>
<dbReference type="GO" id="GO:0030246">
    <property type="term" value="F:carbohydrate binding"/>
    <property type="evidence" value="ECO:0007669"/>
    <property type="project" value="InterPro"/>
</dbReference>
<accession>A0A8S1JXE3</accession>
<keyword evidence="1" id="KW-0175">Coiled coil</keyword>
<dbReference type="AlphaFoldDB" id="A0A8S1JXE3"/>
<sequence>MKLIILIHICTIVIGAQFEQGYVSSEKILAHKIYRQDIKFNNNFAEIPKIVLSVIGYHSDFNALDFFSKVTDITNEGFQLQVISDSDINQIKFNYLATEHQDVQTICNNIEVQKDQIDIKFNTPFEEQPQVAAFLTGIHRINQDDIILEIKSIDKNQVHLSTKSKAESSLGLCLLIGPQNLFSKKDLSIMQISQQIPNNQFYGISSLKGVTNDGISLSLNQKSVENLLDIVMTFVDINTEQIIKQEEDNNKNTVTLVDSQDKLNTYEQQEKQADKQIKIKSPQNELDQGSQINSISFIYPEQEDQLYIENEEQDLQQVQENVQEVMTISESWLQHDLSVLDQSEESLDSNQAQINEGQQFLTNLIKPQDYNTNSMEQEDFQSQNIQPMNIAIVDSTQKIINENQKKVINNQELNYDNSLTMDSTLDYDIETKIENQIEEQIDSAQQQNVVENLQDQIIEMQQEMLNFQQNSESNVSSELDPFKIIQSQQFIVEQQKQLVEQQQQIILQYQRLFEEQIKIKSEKQTNNQLDQQADQNQNQIEDSKQQQLQSKISQNQSTEQNLNPLQIDQNQEETQIQEQFDQNSKDQKYDLQDIPSLKLESQSNLEKDLESFNRVKKRKDEIDEQKANKLIQEFTEDLSNNKKLEVEFNDVLQIKQSNEISSNLDSEINSIVTNKRVEFSNIQKNMKTSYFQDINNQFENLNQEQIREAILPQEYEMEQAYFDLSLDQGFIETKNDQLIRQEFVQKSISQSQQSQEELQQKIEELLELENKDSHHSDTIFSDFHSFFQINQQITNNLRKRQLLNV</sequence>
<evidence type="ECO:0000256" key="2">
    <source>
        <dbReference type="SAM" id="MobiDB-lite"/>
    </source>
</evidence>
<feature type="coiled-coil region" evidence="1">
    <location>
        <begin position="443"/>
        <end position="470"/>
    </location>
</feature>
<dbReference type="Proteomes" id="UP000688137">
    <property type="component" value="Unassembled WGS sequence"/>
</dbReference>
<evidence type="ECO:0000259" key="4">
    <source>
        <dbReference type="Pfam" id="PF09458"/>
    </source>
</evidence>
<evidence type="ECO:0000256" key="3">
    <source>
        <dbReference type="SAM" id="SignalP"/>
    </source>
</evidence>
<dbReference type="Pfam" id="PF09458">
    <property type="entry name" value="H_lectin"/>
    <property type="match status" value="1"/>
</dbReference>